<protein>
    <submittedName>
        <fullName evidence="1">16781_t:CDS:1</fullName>
    </submittedName>
</protein>
<evidence type="ECO:0000313" key="2">
    <source>
        <dbReference type="Proteomes" id="UP000789702"/>
    </source>
</evidence>
<proteinExistence type="predicted"/>
<keyword evidence="2" id="KW-1185">Reference proteome</keyword>
<accession>A0ACA9MBB0</accession>
<name>A0ACA9MBB0_9GLOM</name>
<dbReference type="Proteomes" id="UP000789702">
    <property type="component" value="Unassembled WGS sequence"/>
</dbReference>
<organism evidence="1 2">
    <name type="scientific">Dentiscutata heterogama</name>
    <dbReference type="NCBI Taxonomy" id="1316150"/>
    <lineage>
        <taxon>Eukaryota</taxon>
        <taxon>Fungi</taxon>
        <taxon>Fungi incertae sedis</taxon>
        <taxon>Mucoromycota</taxon>
        <taxon>Glomeromycotina</taxon>
        <taxon>Glomeromycetes</taxon>
        <taxon>Diversisporales</taxon>
        <taxon>Gigasporaceae</taxon>
        <taxon>Dentiscutata</taxon>
    </lineage>
</organism>
<dbReference type="EMBL" id="CAJVPU010007396">
    <property type="protein sequence ID" value="CAG8572195.1"/>
    <property type="molecule type" value="Genomic_DNA"/>
</dbReference>
<evidence type="ECO:0000313" key="1">
    <source>
        <dbReference type="EMBL" id="CAG8572195.1"/>
    </source>
</evidence>
<gene>
    <name evidence="1" type="ORF">DHETER_LOCUS6110</name>
</gene>
<sequence length="181" mass="20352">MEYAEDDRILNETSAINENDPSLTSEEAIDKSKEARANKSLIKWIVSLGISFSAFDNPYFEDYTKILNPGYNSPKRNALASSILDAKAANIILKIEKELSKAKNLTLCIDSWCSPLKHSIYAFVIVTNERKQYVYALRDFSKFSHTAKFNAKKIIEVLKNDGPKKFIAITTDAESAMMAAK</sequence>
<reference evidence="1" key="1">
    <citation type="submission" date="2021-06" db="EMBL/GenBank/DDBJ databases">
        <authorList>
            <person name="Kallberg Y."/>
            <person name="Tangrot J."/>
            <person name="Rosling A."/>
        </authorList>
    </citation>
    <scope>NUCLEOTIDE SEQUENCE</scope>
    <source>
        <strain evidence="1">IL203A</strain>
    </source>
</reference>
<comment type="caution">
    <text evidence="1">The sequence shown here is derived from an EMBL/GenBank/DDBJ whole genome shotgun (WGS) entry which is preliminary data.</text>
</comment>